<feature type="transmembrane region" description="Helical" evidence="7">
    <location>
        <begin position="307"/>
        <end position="329"/>
    </location>
</feature>
<evidence type="ECO:0000256" key="2">
    <source>
        <dbReference type="ARBA" id="ARBA00010199"/>
    </source>
</evidence>
<protein>
    <recommendedName>
        <fullName evidence="7">Protein DETOXIFICATION</fullName>
    </recommendedName>
    <alternativeName>
        <fullName evidence="7">Multidrug and toxic compound extrusion protein</fullName>
    </alternativeName>
</protein>
<dbReference type="GO" id="GO:0010015">
    <property type="term" value="P:root morphogenesis"/>
    <property type="evidence" value="ECO:0007669"/>
    <property type="project" value="EnsemblPlants"/>
</dbReference>
<evidence type="ECO:0000256" key="7">
    <source>
        <dbReference type="RuleBase" id="RU004914"/>
    </source>
</evidence>
<dbReference type="STRING" id="72664.V4LTU9"/>
<evidence type="ECO:0000256" key="1">
    <source>
        <dbReference type="ARBA" id="ARBA00004141"/>
    </source>
</evidence>
<dbReference type="GO" id="GO:0005770">
    <property type="term" value="C:late endosome"/>
    <property type="evidence" value="ECO:0007669"/>
    <property type="project" value="EnsemblPlants"/>
</dbReference>
<feature type="transmembrane region" description="Helical" evidence="7">
    <location>
        <begin position="39"/>
        <end position="58"/>
    </location>
</feature>
<dbReference type="eggNOG" id="KOG1347">
    <property type="taxonomic scope" value="Eukaryota"/>
</dbReference>
<name>V4LTU9_EUTSA</name>
<feature type="transmembrane region" description="Helical" evidence="7">
    <location>
        <begin position="386"/>
        <end position="405"/>
    </location>
</feature>
<dbReference type="InterPro" id="IPR002528">
    <property type="entry name" value="MATE_fam"/>
</dbReference>
<dbReference type="AlphaFoldDB" id="V4LTU9"/>
<dbReference type="Gramene" id="ESQ43323">
    <property type="protein sequence ID" value="ESQ43323"/>
    <property type="gene ID" value="EUTSA_v10015455mg"/>
</dbReference>
<evidence type="ECO:0000313" key="9">
    <source>
        <dbReference type="Proteomes" id="UP000030689"/>
    </source>
</evidence>
<evidence type="ECO:0000256" key="5">
    <source>
        <dbReference type="ARBA" id="ARBA00022989"/>
    </source>
</evidence>
<dbReference type="GO" id="GO:1990961">
    <property type="term" value="P:xenobiotic detoxification by transmembrane export across the plasma membrane"/>
    <property type="evidence" value="ECO:0007669"/>
    <property type="project" value="InterPro"/>
</dbReference>
<evidence type="ECO:0000313" key="8">
    <source>
        <dbReference type="EMBL" id="ESQ43323.1"/>
    </source>
</evidence>
<keyword evidence="9" id="KW-1185">Reference proteome</keyword>
<feature type="transmembrane region" description="Helical" evidence="7">
    <location>
        <begin position="350"/>
        <end position="371"/>
    </location>
</feature>
<dbReference type="OrthoDB" id="2126698at2759"/>
<accession>V4LTU9</accession>
<evidence type="ECO:0000256" key="4">
    <source>
        <dbReference type="ARBA" id="ARBA00022692"/>
    </source>
</evidence>
<evidence type="ECO:0000256" key="6">
    <source>
        <dbReference type="ARBA" id="ARBA00023136"/>
    </source>
</evidence>
<dbReference type="EMBL" id="KI517464">
    <property type="protein sequence ID" value="ESQ43323.1"/>
    <property type="molecule type" value="Genomic_DNA"/>
</dbReference>
<keyword evidence="3" id="KW-0813">Transport</keyword>
<dbReference type="PANTHER" id="PTHR11206">
    <property type="entry name" value="MULTIDRUG RESISTANCE PROTEIN"/>
    <property type="match status" value="1"/>
</dbReference>
<keyword evidence="5 7" id="KW-1133">Transmembrane helix</keyword>
<dbReference type="GO" id="GO:0090440">
    <property type="term" value="F:abscisic acid transmembrane transporter activity"/>
    <property type="evidence" value="ECO:0007669"/>
    <property type="project" value="EnsemblPlants"/>
</dbReference>
<dbReference type="NCBIfam" id="TIGR00797">
    <property type="entry name" value="matE"/>
    <property type="match status" value="1"/>
</dbReference>
<dbReference type="OMA" id="AYVYFRG"/>
<dbReference type="GO" id="GO:0015297">
    <property type="term" value="F:antiporter activity"/>
    <property type="evidence" value="ECO:0007669"/>
    <property type="project" value="InterPro"/>
</dbReference>
<dbReference type="Pfam" id="PF01554">
    <property type="entry name" value="MatE"/>
    <property type="match status" value="2"/>
</dbReference>
<evidence type="ECO:0000256" key="3">
    <source>
        <dbReference type="ARBA" id="ARBA00022448"/>
    </source>
</evidence>
<dbReference type="CDD" id="cd13132">
    <property type="entry name" value="MATE_eukaryotic"/>
    <property type="match status" value="1"/>
</dbReference>
<feature type="transmembrane region" description="Helical" evidence="7">
    <location>
        <begin position="122"/>
        <end position="141"/>
    </location>
</feature>
<feature type="transmembrane region" description="Helical" evidence="7">
    <location>
        <begin position="453"/>
        <end position="473"/>
    </location>
</feature>
<dbReference type="InterPro" id="IPR045069">
    <property type="entry name" value="MATE_euk"/>
</dbReference>
<dbReference type="GO" id="GO:0009737">
    <property type="term" value="P:response to abscisic acid"/>
    <property type="evidence" value="ECO:0007669"/>
    <property type="project" value="EnsemblPlants"/>
</dbReference>
<keyword evidence="4 7" id="KW-0812">Transmembrane</keyword>
<dbReference type="GO" id="GO:0005886">
    <property type="term" value="C:plasma membrane"/>
    <property type="evidence" value="ECO:0007669"/>
    <property type="project" value="EnsemblPlants"/>
</dbReference>
<sequence length="514" mass="55909">MCPISPLKDEVRVPILQNISKSQKLQKYSAPLSIFTNEAISIGKISLPLVFTGLLLYIRSFISMYFLAGIGGATLSGGSLALAFANITGYSLFSGLNMGVETICAQAFGAKRHKLFRATIQRGIIQLLSASIPVALLWMNINKILEMLKQDKDLVSEAHTFLIYSVPDLFAQSFLHPLRASLRTQSKTIPLSICTAIASGLHFPITKILVVYLDMGIKGLAFSGFVSNFNLVAFLYLYIRFFKEKLSSDEAEEEDDSKVESFEDRVREWKKLVALSLPSCVSVCLEWWCYEIMIVLCGYLINPEATVASMGILIQITSLVYIFPSSLSFGVSTRVGNELGSNQPQRARRAAIVGLGLSIALGFTALAFTVSVRNRWAKVFTEDEKIIKLTLMALPIVGLCELGNCPQTTGCGVLRGSARPKIGSKINLAAFYLVGLPVGGALAFWFGLGFKGLWLGMLAAQISCVIGMMVATCRTNWDLEAARAKELTAVKGDGGSGSDDGDVEVGRLLEDRSV</sequence>
<dbReference type="GO" id="GO:2000070">
    <property type="term" value="P:regulation of response to water deprivation"/>
    <property type="evidence" value="ECO:0007669"/>
    <property type="project" value="EnsemblPlants"/>
</dbReference>
<feature type="transmembrane region" description="Helical" evidence="7">
    <location>
        <begin position="272"/>
        <end position="301"/>
    </location>
</feature>
<feature type="transmembrane region" description="Helical" evidence="7">
    <location>
        <begin position="219"/>
        <end position="239"/>
    </location>
</feature>
<comment type="similarity">
    <text evidence="2 7">Belongs to the multi antimicrobial extrusion (MATE) (TC 2.A.66.1) family.</text>
</comment>
<organism evidence="8 9">
    <name type="scientific">Eutrema salsugineum</name>
    <name type="common">Saltwater cress</name>
    <name type="synonym">Sisymbrium salsugineum</name>
    <dbReference type="NCBI Taxonomy" id="72664"/>
    <lineage>
        <taxon>Eukaryota</taxon>
        <taxon>Viridiplantae</taxon>
        <taxon>Streptophyta</taxon>
        <taxon>Embryophyta</taxon>
        <taxon>Tracheophyta</taxon>
        <taxon>Spermatophyta</taxon>
        <taxon>Magnoliopsida</taxon>
        <taxon>eudicotyledons</taxon>
        <taxon>Gunneridae</taxon>
        <taxon>Pentapetalae</taxon>
        <taxon>rosids</taxon>
        <taxon>malvids</taxon>
        <taxon>Brassicales</taxon>
        <taxon>Brassicaceae</taxon>
        <taxon>Eutremeae</taxon>
        <taxon>Eutrema</taxon>
    </lineage>
</organism>
<feature type="transmembrane region" description="Helical" evidence="7">
    <location>
        <begin position="65"/>
        <end position="84"/>
    </location>
</feature>
<reference evidence="8 9" key="1">
    <citation type="journal article" date="2013" name="Front. Plant Sci.">
        <title>The Reference Genome of the Halophytic Plant Eutrema salsugineum.</title>
        <authorList>
            <person name="Yang R."/>
            <person name="Jarvis D.E."/>
            <person name="Chen H."/>
            <person name="Beilstein M.A."/>
            <person name="Grimwood J."/>
            <person name="Jenkins J."/>
            <person name="Shu S."/>
            <person name="Prochnik S."/>
            <person name="Xin M."/>
            <person name="Ma C."/>
            <person name="Schmutz J."/>
            <person name="Wing R.A."/>
            <person name="Mitchell-Olds T."/>
            <person name="Schumaker K.S."/>
            <person name="Wang X."/>
        </authorList>
    </citation>
    <scope>NUCLEOTIDE SEQUENCE [LARGE SCALE GENOMIC DNA]</scope>
</reference>
<dbReference type="KEGG" id="eus:EUTSA_v10015455mg"/>
<gene>
    <name evidence="8" type="ORF">EUTSA_v10015455mg</name>
</gene>
<comment type="subcellular location">
    <subcellularLocation>
        <location evidence="1">Membrane</location>
        <topology evidence="1">Multi-pass membrane protein</topology>
    </subcellularLocation>
</comment>
<keyword evidence="6 7" id="KW-0472">Membrane</keyword>
<feature type="transmembrane region" description="Helical" evidence="7">
    <location>
        <begin position="426"/>
        <end position="447"/>
    </location>
</feature>
<feature type="transmembrane region" description="Helical" evidence="7">
    <location>
        <begin position="190"/>
        <end position="213"/>
    </location>
</feature>
<dbReference type="Proteomes" id="UP000030689">
    <property type="component" value="Unassembled WGS sequence"/>
</dbReference>
<proteinExistence type="inferred from homology"/>
<dbReference type="GO" id="GO:0042910">
    <property type="term" value="F:xenobiotic transmembrane transporter activity"/>
    <property type="evidence" value="ECO:0007669"/>
    <property type="project" value="InterPro"/>
</dbReference>